<proteinExistence type="predicted"/>
<accession>A0A3N0XHC6</accession>
<dbReference type="EMBL" id="RJVU01078462">
    <property type="protein sequence ID" value="ROI15819.1"/>
    <property type="molecule type" value="Genomic_DNA"/>
</dbReference>
<feature type="compositionally biased region" description="Basic and acidic residues" evidence="1">
    <location>
        <begin position="122"/>
        <end position="133"/>
    </location>
</feature>
<keyword evidence="3" id="KW-1185">Reference proteome</keyword>
<dbReference type="AlphaFoldDB" id="A0A3N0XHC6"/>
<organism evidence="2 3">
    <name type="scientific">Anabarilius grahami</name>
    <name type="common">Kanglang fish</name>
    <name type="synonym">Barilius grahami</name>
    <dbReference type="NCBI Taxonomy" id="495550"/>
    <lineage>
        <taxon>Eukaryota</taxon>
        <taxon>Metazoa</taxon>
        <taxon>Chordata</taxon>
        <taxon>Craniata</taxon>
        <taxon>Vertebrata</taxon>
        <taxon>Euteleostomi</taxon>
        <taxon>Actinopterygii</taxon>
        <taxon>Neopterygii</taxon>
        <taxon>Teleostei</taxon>
        <taxon>Ostariophysi</taxon>
        <taxon>Cypriniformes</taxon>
        <taxon>Xenocyprididae</taxon>
        <taxon>Xenocypridinae</taxon>
        <taxon>Xenocypridinae incertae sedis</taxon>
        <taxon>Anabarilius</taxon>
    </lineage>
</organism>
<name>A0A3N0XHC6_ANAGA</name>
<evidence type="ECO:0000313" key="3">
    <source>
        <dbReference type="Proteomes" id="UP000281406"/>
    </source>
</evidence>
<feature type="region of interest" description="Disordered" evidence="1">
    <location>
        <begin position="116"/>
        <end position="204"/>
    </location>
</feature>
<gene>
    <name evidence="2" type="ORF">DPX16_21326</name>
</gene>
<dbReference type="Proteomes" id="UP000281406">
    <property type="component" value="Unassembled WGS sequence"/>
</dbReference>
<reference evidence="2 3" key="1">
    <citation type="submission" date="2018-10" db="EMBL/GenBank/DDBJ databases">
        <title>Genome assembly for a Yunnan-Guizhou Plateau 3E fish, Anabarilius grahami (Regan), and its evolutionary and genetic applications.</title>
        <authorList>
            <person name="Jiang W."/>
        </authorList>
    </citation>
    <scope>NUCLEOTIDE SEQUENCE [LARGE SCALE GENOMIC DNA]</scope>
    <source>
        <strain evidence="2">AG-KIZ</strain>
        <tissue evidence="2">Muscle</tissue>
    </source>
</reference>
<comment type="caution">
    <text evidence="2">The sequence shown here is derived from an EMBL/GenBank/DDBJ whole genome shotgun (WGS) entry which is preliminary data.</text>
</comment>
<evidence type="ECO:0000256" key="1">
    <source>
        <dbReference type="SAM" id="MobiDB-lite"/>
    </source>
</evidence>
<feature type="compositionally biased region" description="Basic and acidic residues" evidence="1">
    <location>
        <begin position="140"/>
        <end position="158"/>
    </location>
</feature>
<evidence type="ECO:0000313" key="2">
    <source>
        <dbReference type="EMBL" id="ROI15819.1"/>
    </source>
</evidence>
<sequence>MGLCDVNGVGIPRIGTSPRRARVHKSTRAREQEHAHQRAFGFTEVVGSVAHVTGLHEINNVTKETTLQRLLCAYLMYLFQCPLQFSTTASSPVLHSSVCLHPSLRVNYTYQYHQDNTTQTKGQREEGQRKDCPRPGLWGKADREDNKESGGEWGEARGIRNQAGTWGAGDSGLARRIVDQMRDIGTGDWSKAGVRGDPGWNQRN</sequence>
<protein>
    <submittedName>
        <fullName evidence="2">Uncharacterized protein</fullName>
    </submittedName>
</protein>